<evidence type="ECO:0000313" key="8">
    <source>
        <dbReference type="Proteomes" id="UP000187185"/>
    </source>
</evidence>
<dbReference type="SUPFAM" id="SSF48498">
    <property type="entry name" value="Tetracyclin repressor-like, C-terminal domain"/>
    <property type="match status" value="1"/>
</dbReference>
<dbReference type="PROSITE" id="PS50977">
    <property type="entry name" value="HTH_TETR_2"/>
    <property type="match status" value="1"/>
</dbReference>
<dbReference type="InterPro" id="IPR041490">
    <property type="entry name" value="KstR2_TetR_C"/>
</dbReference>
<keyword evidence="3 5" id="KW-0238">DNA-binding</keyword>
<dbReference type="InterPro" id="IPR050109">
    <property type="entry name" value="HTH-type_TetR-like_transc_reg"/>
</dbReference>
<dbReference type="STRING" id="36805.BOH66_01405"/>
<dbReference type="Proteomes" id="UP000187185">
    <property type="component" value="Chromosome"/>
</dbReference>
<dbReference type="EMBL" id="CP018762">
    <property type="protein sequence ID" value="APZ35678.1"/>
    <property type="molecule type" value="Genomic_DNA"/>
</dbReference>
<dbReference type="Pfam" id="PF17932">
    <property type="entry name" value="TetR_C_24"/>
    <property type="match status" value="1"/>
</dbReference>
<sequence>MADDVTRAAVDLFAAQGYANTSVQQIVEAAGVTKGAMYHYFRSKDDLLFGIYDRLLSLQKQHLDDIVARGGAVVDVVRAVCVDVIETSIEFLPEGTVFFRSSHMLSAPRQQEVTRRRRAYHDTFAALIERGRAEGVFRSDIPVPVVVAHFFSDVHYLSHWYSPEGPESGTLVAEQLTELFLAGITTG</sequence>
<reference evidence="7 8" key="1">
    <citation type="submission" date="2016-12" db="EMBL/GenBank/DDBJ databases">
        <title>Complete genome sequence of Microbacterium aurum KACC 15219.</title>
        <authorList>
            <person name="Jung Y."/>
            <person name="Shin J.-H."/>
            <person name="Lee Y.-J."/>
            <person name="Yi H."/>
            <person name="Bahn Y.-S."/>
            <person name="Kim J.F."/>
            <person name="Lee D.-W."/>
        </authorList>
    </citation>
    <scope>NUCLEOTIDE SEQUENCE [LARGE SCALE GENOMIC DNA]</scope>
    <source>
        <strain evidence="7 8">KACC 15219</strain>
    </source>
</reference>
<protein>
    <submittedName>
        <fullName evidence="7">TetR family transcriptional regulator</fullName>
    </submittedName>
</protein>
<dbReference type="PRINTS" id="PR00455">
    <property type="entry name" value="HTHTETR"/>
</dbReference>
<dbReference type="PROSITE" id="PS01081">
    <property type="entry name" value="HTH_TETR_1"/>
    <property type="match status" value="1"/>
</dbReference>
<evidence type="ECO:0000313" key="7">
    <source>
        <dbReference type="EMBL" id="APZ35678.1"/>
    </source>
</evidence>
<feature type="DNA-binding region" description="H-T-H motif" evidence="5">
    <location>
        <begin position="22"/>
        <end position="41"/>
    </location>
</feature>
<keyword evidence="8" id="KW-1185">Reference proteome</keyword>
<keyword evidence="2" id="KW-0805">Transcription regulation</keyword>
<dbReference type="InterPro" id="IPR009057">
    <property type="entry name" value="Homeodomain-like_sf"/>
</dbReference>
<dbReference type="KEGG" id="maur:BOH66_01405"/>
<evidence type="ECO:0000256" key="1">
    <source>
        <dbReference type="ARBA" id="ARBA00022491"/>
    </source>
</evidence>
<gene>
    <name evidence="7" type="ORF">BOH66_01405</name>
</gene>
<dbReference type="InterPro" id="IPR023772">
    <property type="entry name" value="DNA-bd_HTH_TetR-type_CS"/>
</dbReference>
<dbReference type="Gene3D" id="1.10.357.10">
    <property type="entry name" value="Tetracycline Repressor, domain 2"/>
    <property type="match status" value="1"/>
</dbReference>
<dbReference type="InterPro" id="IPR001647">
    <property type="entry name" value="HTH_TetR"/>
</dbReference>
<dbReference type="AlphaFoldDB" id="A0A1P8UC16"/>
<evidence type="ECO:0000256" key="2">
    <source>
        <dbReference type="ARBA" id="ARBA00023015"/>
    </source>
</evidence>
<evidence type="ECO:0000259" key="6">
    <source>
        <dbReference type="PROSITE" id="PS50977"/>
    </source>
</evidence>
<name>A0A1P8UC16_9MICO</name>
<dbReference type="Gene3D" id="1.10.10.60">
    <property type="entry name" value="Homeodomain-like"/>
    <property type="match status" value="1"/>
</dbReference>
<dbReference type="PANTHER" id="PTHR30055">
    <property type="entry name" value="HTH-TYPE TRANSCRIPTIONAL REGULATOR RUTR"/>
    <property type="match status" value="1"/>
</dbReference>
<organism evidence="7 8">
    <name type="scientific">Microbacterium aurum</name>
    <dbReference type="NCBI Taxonomy" id="36805"/>
    <lineage>
        <taxon>Bacteria</taxon>
        <taxon>Bacillati</taxon>
        <taxon>Actinomycetota</taxon>
        <taxon>Actinomycetes</taxon>
        <taxon>Micrococcales</taxon>
        <taxon>Microbacteriaceae</taxon>
        <taxon>Microbacterium</taxon>
    </lineage>
</organism>
<keyword evidence="4" id="KW-0804">Transcription</keyword>
<evidence type="ECO:0000256" key="5">
    <source>
        <dbReference type="PROSITE-ProRule" id="PRU00335"/>
    </source>
</evidence>
<dbReference type="InterPro" id="IPR036271">
    <property type="entry name" value="Tet_transcr_reg_TetR-rel_C_sf"/>
</dbReference>
<dbReference type="GO" id="GO:0000976">
    <property type="term" value="F:transcription cis-regulatory region binding"/>
    <property type="evidence" value="ECO:0007669"/>
    <property type="project" value="TreeGrafter"/>
</dbReference>
<dbReference type="Pfam" id="PF00440">
    <property type="entry name" value="TetR_N"/>
    <property type="match status" value="1"/>
</dbReference>
<evidence type="ECO:0000256" key="3">
    <source>
        <dbReference type="ARBA" id="ARBA00023125"/>
    </source>
</evidence>
<dbReference type="PANTHER" id="PTHR30055:SF175">
    <property type="entry name" value="HTH-TYPE TRANSCRIPTIONAL REPRESSOR KSTR2"/>
    <property type="match status" value="1"/>
</dbReference>
<keyword evidence="1" id="KW-0678">Repressor</keyword>
<proteinExistence type="predicted"/>
<dbReference type="SUPFAM" id="SSF46689">
    <property type="entry name" value="Homeodomain-like"/>
    <property type="match status" value="1"/>
</dbReference>
<accession>A0A1P8UC16</accession>
<dbReference type="GO" id="GO:0003700">
    <property type="term" value="F:DNA-binding transcription factor activity"/>
    <property type="evidence" value="ECO:0007669"/>
    <property type="project" value="TreeGrafter"/>
</dbReference>
<evidence type="ECO:0000256" key="4">
    <source>
        <dbReference type="ARBA" id="ARBA00023163"/>
    </source>
</evidence>
<feature type="domain" description="HTH tetR-type" evidence="6">
    <location>
        <begin position="1"/>
        <end position="59"/>
    </location>
</feature>